<dbReference type="OrthoDB" id="3354175at2759"/>
<feature type="transmembrane region" description="Helical" evidence="1">
    <location>
        <begin position="110"/>
        <end position="133"/>
    </location>
</feature>
<keyword evidence="1" id="KW-0472">Membrane</keyword>
<dbReference type="EMBL" id="KV427657">
    <property type="protein sequence ID" value="KZT01978.1"/>
    <property type="molecule type" value="Genomic_DNA"/>
</dbReference>
<accession>A0A165C0I6</accession>
<organism evidence="2 3">
    <name type="scientific">Laetiporus sulphureus 93-53</name>
    <dbReference type="NCBI Taxonomy" id="1314785"/>
    <lineage>
        <taxon>Eukaryota</taxon>
        <taxon>Fungi</taxon>
        <taxon>Dikarya</taxon>
        <taxon>Basidiomycota</taxon>
        <taxon>Agaricomycotina</taxon>
        <taxon>Agaricomycetes</taxon>
        <taxon>Polyporales</taxon>
        <taxon>Laetiporus</taxon>
    </lineage>
</organism>
<evidence type="ECO:0000313" key="3">
    <source>
        <dbReference type="Proteomes" id="UP000076871"/>
    </source>
</evidence>
<feature type="transmembrane region" description="Helical" evidence="1">
    <location>
        <begin position="18"/>
        <end position="36"/>
    </location>
</feature>
<keyword evidence="3" id="KW-1185">Reference proteome</keyword>
<feature type="transmembrane region" description="Helical" evidence="1">
    <location>
        <begin position="57"/>
        <end position="79"/>
    </location>
</feature>
<sequence>MASVSLISANLATICLESLLYGIFLVLTVLLFWLLVQRHRQSSNALPRRLKATCNPLYTQPMFVAGVLLLMSNTLHWVIAVTRLFKAFVDFEGGAQPLAFYGNLSQPTEVIQTGAMVAAVVLGDAMIIYRLWIVWAYNKYIIIPSICTLLGLTVCGIGVTYQLSQFHLGENIFATAAGRWITCNCVFSMITNIYATCMIAWKIWRVNRVASHYSGTNLMNAAAIMVESAFLYTAWNFFFFVAYQSRSNLQFTAVETLPFIAGIAFMLINVRVGLGWAYTADHHSPEDQQNTVFRGPLHRGLDDTTHSMRPLTINVTRTTVRSDSGLKLPDGTMTDTV</sequence>
<name>A0A165C0I6_9APHY</name>
<reference evidence="2 3" key="1">
    <citation type="journal article" date="2016" name="Mol. Biol. Evol.">
        <title>Comparative Genomics of Early-Diverging Mushroom-Forming Fungi Provides Insights into the Origins of Lignocellulose Decay Capabilities.</title>
        <authorList>
            <person name="Nagy L.G."/>
            <person name="Riley R."/>
            <person name="Tritt A."/>
            <person name="Adam C."/>
            <person name="Daum C."/>
            <person name="Floudas D."/>
            <person name="Sun H."/>
            <person name="Yadav J.S."/>
            <person name="Pangilinan J."/>
            <person name="Larsson K.H."/>
            <person name="Matsuura K."/>
            <person name="Barry K."/>
            <person name="Labutti K."/>
            <person name="Kuo R."/>
            <person name="Ohm R.A."/>
            <person name="Bhattacharya S.S."/>
            <person name="Shirouzu T."/>
            <person name="Yoshinaga Y."/>
            <person name="Martin F.M."/>
            <person name="Grigoriev I.V."/>
            <person name="Hibbett D.S."/>
        </authorList>
    </citation>
    <scope>NUCLEOTIDE SEQUENCE [LARGE SCALE GENOMIC DNA]</scope>
    <source>
        <strain evidence="2 3">93-53</strain>
    </source>
</reference>
<evidence type="ECO:0000313" key="2">
    <source>
        <dbReference type="EMBL" id="KZT01978.1"/>
    </source>
</evidence>
<dbReference type="STRING" id="1314785.A0A165C0I6"/>
<feature type="transmembrane region" description="Helical" evidence="1">
    <location>
        <begin position="179"/>
        <end position="201"/>
    </location>
</feature>
<feature type="transmembrane region" description="Helical" evidence="1">
    <location>
        <begin position="249"/>
        <end position="268"/>
    </location>
</feature>
<feature type="transmembrane region" description="Helical" evidence="1">
    <location>
        <begin position="140"/>
        <end position="159"/>
    </location>
</feature>
<feature type="transmembrane region" description="Helical" evidence="1">
    <location>
        <begin position="222"/>
        <end position="243"/>
    </location>
</feature>
<keyword evidence="1" id="KW-1133">Transmembrane helix</keyword>
<gene>
    <name evidence="2" type="ORF">LAESUDRAFT_730689</name>
</gene>
<proteinExistence type="predicted"/>
<dbReference type="AlphaFoldDB" id="A0A165C0I6"/>
<dbReference type="Proteomes" id="UP000076871">
    <property type="component" value="Unassembled WGS sequence"/>
</dbReference>
<dbReference type="InParanoid" id="A0A165C0I6"/>
<dbReference type="RefSeq" id="XP_040759718.1">
    <property type="nucleotide sequence ID" value="XM_040909889.1"/>
</dbReference>
<dbReference type="GeneID" id="63826918"/>
<keyword evidence="1" id="KW-0812">Transmembrane</keyword>
<protein>
    <submittedName>
        <fullName evidence="2">Uncharacterized protein</fullName>
    </submittedName>
</protein>
<evidence type="ECO:0000256" key="1">
    <source>
        <dbReference type="SAM" id="Phobius"/>
    </source>
</evidence>